<evidence type="ECO:0000256" key="4">
    <source>
        <dbReference type="ARBA" id="ARBA00022989"/>
    </source>
</evidence>
<feature type="transmembrane region" description="Helical" evidence="6">
    <location>
        <begin position="38"/>
        <end position="60"/>
    </location>
</feature>
<proteinExistence type="predicted"/>
<feature type="transmembrane region" description="Helical" evidence="6">
    <location>
        <begin position="148"/>
        <end position="172"/>
    </location>
</feature>
<feature type="transmembrane region" description="Helical" evidence="6">
    <location>
        <begin position="223"/>
        <end position="242"/>
    </location>
</feature>
<evidence type="ECO:0000313" key="8">
    <source>
        <dbReference type="Proteomes" id="UP000245998"/>
    </source>
</evidence>
<comment type="subcellular location">
    <subcellularLocation>
        <location evidence="1">Cell membrane</location>
        <topology evidence="1">Multi-pass membrane protein</topology>
    </subcellularLocation>
</comment>
<keyword evidence="2" id="KW-1003">Cell membrane</keyword>
<keyword evidence="3 6" id="KW-0812">Transmembrane</keyword>
<name>A0A2U1JX68_9BACI</name>
<evidence type="ECO:0000256" key="1">
    <source>
        <dbReference type="ARBA" id="ARBA00004651"/>
    </source>
</evidence>
<reference evidence="7 8" key="1">
    <citation type="submission" date="2018-04" db="EMBL/GenBank/DDBJ databases">
        <title>Camelliibacillus theae gen. nov., sp. nov., isolated from Pu'er tea.</title>
        <authorList>
            <person name="Niu L."/>
        </authorList>
    </citation>
    <scope>NUCLEOTIDE SEQUENCE [LARGE SCALE GENOMIC DNA]</scope>
    <source>
        <strain evidence="7 8">T8</strain>
    </source>
</reference>
<accession>A0A2U1JX68</accession>
<organism evidence="7 8">
    <name type="scientific">Pueribacillus theae</name>
    <dbReference type="NCBI Taxonomy" id="2171751"/>
    <lineage>
        <taxon>Bacteria</taxon>
        <taxon>Bacillati</taxon>
        <taxon>Bacillota</taxon>
        <taxon>Bacilli</taxon>
        <taxon>Bacillales</taxon>
        <taxon>Bacillaceae</taxon>
        <taxon>Pueribacillus</taxon>
    </lineage>
</organism>
<keyword evidence="8" id="KW-1185">Reference proteome</keyword>
<feature type="transmembrane region" description="Helical" evidence="6">
    <location>
        <begin position="117"/>
        <end position="136"/>
    </location>
</feature>
<evidence type="ECO:0000256" key="2">
    <source>
        <dbReference type="ARBA" id="ARBA00022475"/>
    </source>
</evidence>
<evidence type="ECO:0000313" key="7">
    <source>
        <dbReference type="EMBL" id="PWA09722.1"/>
    </source>
</evidence>
<evidence type="ECO:0000256" key="6">
    <source>
        <dbReference type="SAM" id="Phobius"/>
    </source>
</evidence>
<dbReference type="AlphaFoldDB" id="A0A2U1JX68"/>
<evidence type="ECO:0008006" key="9">
    <source>
        <dbReference type="Google" id="ProtNLM"/>
    </source>
</evidence>
<dbReference type="OrthoDB" id="5024156at2"/>
<sequence>MGFPFEYIFIFLFIGLIVIYVWAGLSTSARKHLKTWPLYRYVLWILGVFSAAAAVVGPLAARAHSDFAVHMVGHLLLGMLAPLLFVLAAPMTLLLRTVSVAAARRISKLLRSWPVRIVHHPIVASFLNIGGLWVLYTTNLYEAMGENFLLHVLVHLHVFLAGYVFTASMIYIDPIAHRFSFIFRSIAFIFALAGHQILSKYIYAYPPNGVARTEAEAGGMIMYYGGDAIDLMIIFILCYQWFRETRPRSSIAVNQSG</sequence>
<gene>
    <name evidence="7" type="ORF">DCC39_12695</name>
</gene>
<feature type="transmembrane region" description="Helical" evidence="6">
    <location>
        <begin position="6"/>
        <end position="26"/>
    </location>
</feature>
<comment type="caution">
    <text evidence="7">The sequence shown here is derived from an EMBL/GenBank/DDBJ whole genome shotgun (WGS) entry which is preliminary data.</text>
</comment>
<dbReference type="EMBL" id="QCZG01000027">
    <property type="protein sequence ID" value="PWA09722.1"/>
    <property type="molecule type" value="Genomic_DNA"/>
</dbReference>
<dbReference type="GO" id="GO:0005886">
    <property type="term" value="C:plasma membrane"/>
    <property type="evidence" value="ECO:0007669"/>
    <property type="project" value="UniProtKB-SubCell"/>
</dbReference>
<dbReference type="Proteomes" id="UP000245998">
    <property type="component" value="Unassembled WGS sequence"/>
</dbReference>
<dbReference type="InterPro" id="IPR019108">
    <property type="entry name" value="Caa3_assmbl_CtaG-rel"/>
</dbReference>
<evidence type="ECO:0000256" key="5">
    <source>
        <dbReference type="ARBA" id="ARBA00023136"/>
    </source>
</evidence>
<dbReference type="Pfam" id="PF09678">
    <property type="entry name" value="Caa3_CtaG"/>
    <property type="match status" value="1"/>
</dbReference>
<protein>
    <recommendedName>
        <fullName evidence="9">Cytochrome c oxidase assembly protein</fullName>
    </recommendedName>
</protein>
<feature type="transmembrane region" description="Helical" evidence="6">
    <location>
        <begin position="181"/>
        <end position="203"/>
    </location>
</feature>
<feature type="transmembrane region" description="Helical" evidence="6">
    <location>
        <begin position="72"/>
        <end position="96"/>
    </location>
</feature>
<evidence type="ECO:0000256" key="3">
    <source>
        <dbReference type="ARBA" id="ARBA00022692"/>
    </source>
</evidence>
<keyword evidence="4 6" id="KW-1133">Transmembrane helix</keyword>
<keyword evidence="5 6" id="KW-0472">Membrane</keyword>